<gene>
    <name evidence="1" type="ORF">DXH47_09065</name>
</gene>
<dbReference type="OrthoDB" id="2971849at2"/>
<dbReference type="AlphaFoldDB" id="A0A4Q0VHL1"/>
<protein>
    <submittedName>
        <fullName evidence="1">Uncharacterized protein</fullName>
    </submittedName>
</protein>
<dbReference type="RefSeq" id="WP_129033012.1">
    <property type="nucleotide sequence ID" value="NZ_CP059603.1"/>
</dbReference>
<name>A0A4Q0VHL1_9LACO</name>
<organism evidence="1 2">
    <name type="scientific">Levilactobacillus suantsaii</name>
    <dbReference type="NCBI Taxonomy" id="2292255"/>
    <lineage>
        <taxon>Bacteria</taxon>
        <taxon>Bacillati</taxon>
        <taxon>Bacillota</taxon>
        <taxon>Bacilli</taxon>
        <taxon>Lactobacillales</taxon>
        <taxon>Lactobacillaceae</taxon>
        <taxon>Levilactobacillus</taxon>
    </lineage>
</organism>
<proteinExistence type="predicted"/>
<comment type="caution">
    <text evidence="1">The sequence shown here is derived from an EMBL/GenBank/DDBJ whole genome shotgun (WGS) entry which is preliminary data.</text>
</comment>
<reference evidence="1 2" key="1">
    <citation type="submission" date="2018-08" db="EMBL/GenBank/DDBJ databases">
        <title>Lactobacillus suantsai sp. nov., isolated from traditional fermented suan-tsai in Taiwan.</title>
        <authorList>
            <person name="Huang C.-H."/>
        </authorList>
    </citation>
    <scope>NUCLEOTIDE SEQUENCE [LARGE SCALE GENOMIC DNA]</scope>
    <source>
        <strain evidence="1 2">BCRC 12945</strain>
    </source>
</reference>
<dbReference type="EMBL" id="QXIL01000021">
    <property type="protein sequence ID" value="RXI77338.1"/>
    <property type="molecule type" value="Genomic_DNA"/>
</dbReference>
<evidence type="ECO:0000313" key="1">
    <source>
        <dbReference type="EMBL" id="RXI77338.1"/>
    </source>
</evidence>
<dbReference type="Proteomes" id="UP000290602">
    <property type="component" value="Unassembled WGS sequence"/>
</dbReference>
<accession>A0A4Q0VHL1</accession>
<sequence>MQEKAKQSSAWGIWLAVGWIFFAASFILTNYGTICQLVAVVIGIIIQVKYRDHKYAGMALWIITLVISVIVAVMYFG</sequence>
<evidence type="ECO:0000313" key="2">
    <source>
        <dbReference type="Proteomes" id="UP000290602"/>
    </source>
</evidence>
<keyword evidence="2" id="KW-1185">Reference proteome</keyword>